<accession>A0A926HR89</accession>
<name>A0A926HR89_9FIRM</name>
<dbReference type="EMBL" id="JACRSR010000004">
    <property type="protein sequence ID" value="MBC8532056.1"/>
    <property type="molecule type" value="Genomic_DNA"/>
</dbReference>
<sequence length="94" mass="10707">MFIHIGEGRMVDTKEIVAILDMRSAREAPDTREFLWALESEGRTEILGEGNRSVVLVRRRDGQFGYYSPIQTVTLQGRCDQAYFEGKDDSIHGN</sequence>
<dbReference type="NCBIfam" id="NF046065">
    <property type="entry name" value="MtxRegRemB"/>
    <property type="match status" value="1"/>
</dbReference>
<protein>
    <submittedName>
        <fullName evidence="1">DUF370 domain-containing protein</fullName>
    </submittedName>
</protein>
<dbReference type="Pfam" id="PF04025">
    <property type="entry name" value="RemA-like"/>
    <property type="match status" value="1"/>
</dbReference>
<dbReference type="Proteomes" id="UP000623172">
    <property type="component" value="Unassembled WGS sequence"/>
</dbReference>
<gene>
    <name evidence="1" type="ORF">H8696_09375</name>
</gene>
<keyword evidence="2" id="KW-1185">Reference proteome</keyword>
<reference evidence="1" key="1">
    <citation type="submission" date="2020-08" db="EMBL/GenBank/DDBJ databases">
        <title>Genome public.</title>
        <authorList>
            <person name="Liu C."/>
            <person name="Sun Q."/>
        </authorList>
    </citation>
    <scope>NUCLEOTIDE SEQUENCE</scope>
    <source>
        <strain evidence="1">NSJ-53</strain>
    </source>
</reference>
<dbReference type="RefSeq" id="WP_249317075.1">
    <property type="nucleotide sequence ID" value="NZ_JACRSR010000004.1"/>
</dbReference>
<dbReference type="AlphaFoldDB" id="A0A926HR89"/>
<proteinExistence type="predicted"/>
<dbReference type="InterPro" id="IPR007169">
    <property type="entry name" value="RemA-like"/>
</dbReference>
<evidence type="ECO:0000313" key="2">
    <source>
        <dbReference type="Proteomes" id="UP000623172"/>
    </source>
</evidence>
<organism evidence="1 2">
    <name type="scientific">Gehongia tenuis</name>
    <dbReference type="NCBI Taxonomy" id="2763655"/>
    <lineage>
        <taxon>Bacteria</taxon>
        <taxon>Bacillati</taxon>
        <taxon>Bacillota</taxon>
        <taxon>Clostridia</taxon>
        <taxon>Christensenellales</taxon>
        <taxon>Christensenellaceae</taxon>
        <taxon>Gehongia</taxon>
    </lineage>
</organism>
<evidence type="ECO:0000313" key="1">
    <source>
        <dbReference type="EMBL" id="MBC8532056.1"/>
    </source>
</evidence>
<comment type="caution">
    <text evidence="1">The sequence shown here is derived from an EMBL/GenBank/DDBJ whole genome shotgun (WGS) entry which is preliminary data.</text>
</comment>